<keyword evidence="2" id="KW-0472">Membrane</keyword>
<dbReference type="NCBIfam" id="NF033634">
    <property type="entry name" value="SLATT_1"/>
    <property type="match status" value="1"/>
</dbReference>
<accession>A0A918QFQ4</accession>
<evidence type="ECO:0008006" key="5">
    <source>
        <dbReference type="Google" id="ProtNLM"/>
    </source>
</evidence>
<evidence type="ECO:0000256" key="1">
    <source>
        <dbReference type="SAM" id="MobiDB-lite"/>
    </source>
</evidence>
<comment type="caution">
    <text evidence="3">The sequence shown here is derived from an EMBL/GenBank/DDBJ whole genome shotgun (WGS) entry which is preliminary data.</text>
</comment>
<feature type="transmembrane region" description="Helical" evidence="2">
    <location>
        <begin position="122"/>
        <end position="151"/>
    </location>
</feature>
<feature type="compositionally biased region" description="Low complexity" evidence="1">
    <location>
        <begin position="40"/>
        <end position="58"/>
    </location>
</feature>
<reference evidence="3" key="2">
    <citation type="submission" date="2020-09" db="EMBL/GenBank/DDBJ databases">
        <authorList>
            <person name="Sun Q."/>
            <person name="Ohkuma M."/>
        </authorList>
    </citation>
    <scope>NUCLEOTIDE SEQUENCE</scope>
    <source>
        <strain evidence="3">JCM 4815</strain>
    </source>
</reference>
<keyword evidence="2" id="KW-0812">Transmembrane</keyword>
<dbReference type="InterPro" id="IPR025325">
    <property type="entry name" value="DUF4231"/>
</dbReference>
<feature type="region of interest" description="Disordered" evidence="1">
    <location>
        <begin position="1"/>
        <end position="86"/>
    </location>
</feature>
<feature type="compositionally biased region" description="Basic and acidic residues" evidence="1">
    <location>
        <begin position="18"/>
        <end position="36"/>
    </location>
</feature>
<sequence length="219" mass="23875">MTATASRGGPARHRRARFFRDFTACDRTGKLEEADAPRTASKSGPARGAGAPGMRRPGPGSGIEGSSGMEPGVPATRSEPRELRAARPADVTWERLQDQMGWFDRKSGYGQRQFKRLKMATLALAAGLPVAVAASAPHWAVAAMGALVAVIEGAQQLFRFQENWINYRAVCESLRREQYLYLARAGHYAGVEDADILLAEQVEKITGQENTLWAERGMS</sequence>
<name>A0A918QFQ4_9ACTN</name>
<reference evidence="3" key="1">
    <citation type="journal article" date="2014" name="Int. J. Syst. Evol. Microbiol.">
        <title>Complete genome sequence of Corynebacterium casei LMG S-19264T (=DSM 44701T), isolated from a smear-ripened cheese.</title>
        <authorList>
            <consortium name="US DOE Joint Genome Institute (JGI-PGF)"/>
            <person name="Walter F."/>
            <person name="Albersmeier A."/>
            <person name="Kalinowski J."/>
            <person name="Ruckert C."/>
        </authorList>
    </citation>
    <scope>NUCLEOTIDE SEQUENCE</scope>
    <source>
        <strain evidence="3">JCM 4815</strain>
    </source>
</reference>
<evidence type="ECO:0000313" key="3">
    <source>
        <dbReference type="EMBL" id="GGZ44188.1"/>
    </source>
</evidence>
<protein>
    <recommendedName>
        <fullName evidence="5">DUF4231 domain-containing protein</fullName>
    </recommendedName>
</protein>
<proteinExistence type="predicted"/>
<keyword evidence="2" id="KW-1133">Transmembrane helix</keyword>
<gene>
    <name evidence="3" type="ORF">GCM10010365_75840</name>
</gene>
<dbReference type="AlphaFoldDB" id="A0A918QFQ4"/>
<dbReference type="Pfam" id="PF14015">
    <property type="entry name" value="DUF4231"/>
    <property type="match status" value="1"/>
</dbReference>
<keyword evidence="4" id="KW-1185">Reference proteome</keyword>
<evidence type="ECO:0000313" key="4">
    <source>
        <dbReference type="Proteomes" id="UP000622166"/>
    </source>
</evidence>
<dbReference type="Proteomes" id="UP000622166">
    <property type="component" value="Unassembled WGS sequence"/>
</dbReference>
<organism evidence="3 4">
    <name type="scientific">Streptomyces poonensis</name>
    <dbReference type="NCBI Taxonomy" id="68255"/>
    <lineage>
        <taxon>Bacteria</taxon>
        <taxon>Bacillati</taxon>
        <taxon>Actinomycetota</taxon>
        <taxon>Actinomycetes</taxon>
        <taxon>Kitasatosporales</taxon>
        <taxon>Streptomycetaceae</taxon>
        <taxon>Streptomyces</taxon>
    </lineage>
</organism>
<evidence type="ECO:0000256" key="2">
    <source>
        <dbReference type="SAM" id="Phobius"/>
    </source>
</evidence>
<dbReference type="EMBL" id="BMVW01000032">
    <property type="protein sequence ID" value="GGZ44188.1"/>
    <property type="molecule type" value="Genomic_DNA"/>
</dbReference>